<keyword evidence="5" id="KW-0966">Cell projection</keyword>
<evidence type="ECO:0000256" key="4">
    <source>
        <dbReference type="ARBA" id="ARBA00023212"/>
    </source>
</evidence>
<sequence>SKHRLKHLQIFNSKNRKMCEQYCDKFETFNPEVEFAKFQKRKPVVRTAQLYENLHKREDIKCPYSFKGYGVETDSNTMYRTCNSEYGYYAPNAYTIPKRFYPLPQSFSNEVVRFGMYRNFSLNTHMDRTFY</sequence>
<dbReference type="PANTHER" id="PTHR20899:SF1">
    <property type="entry name" value="PIERCER OF MICROTUBULE WALL 1 PROTEIN"/>
    <property type="match status" value="1"/>
</dbReference>
<name>Q4QQ19_DROME</name>
<dbReference type="PANTHER" id="PTHR20899">
    <property type="entry name" value="PIERCE HOMOLOG"/>
    <property type="match status" value="1"/>
</dbReference>
<feature type="non-terminal residue" evidence="7">
    <location>
        <position position="1"/>
    </location>
</feature>
<dbReference type="EMBL" id="BT023597">
    <property type="protein sequence ID" value="AAY84997.1"/>
    <property type="molecule type" value="mRNA"/>
</dbReference>
<accession>Q4QQ19</accession>
<reference evidence="7" key="1">
    <citation type="submission" date="2005-06" db="EMBL/GenBank/DDBJ databases">
        <authorList>
            <person name="Stapleton M."/>
            <person name="Carlson J."/>
            <person name="Chavez C."/>
            <person name="Frise E."/>
            <person name="George R."/>
            <person name="Pacleb J."/>
            <person name="Park S."/>
            <person name="Wan K."/>
            <person name="Yu C."/>
            <person name="Celniker S."/>
        </authorList>
    </citation>
    <scope>NUCLEOTIDE SEQUENCE</scope>
</reference>
<proteinExistence type="evidence at transcript level"/>
<dbReference type="ExpressionAtlas" id="Q4QQ19">
    <property type="expression patterns" value="baseline and differential"/>
</dbReference>
<evidence type="ECO:0000256" key="3">
    <source>
        <dbReference type="ARBA" id="ARBA00022490"/>
    </source>
</evidence>
<comment type="subcellular location">
    <subcellularLocation>
        <location evidence="1">Cell projection</location>
        <location evidence="1">Cilium</location>
    </subcellularLocation>
    <subcellularLocation>
        <location evidence="2">Cytoplasm</location>
        <location evidence="2">Cytoskeleton</location>
    </subcellularLocation>
</comment>
<dbReference type="OrthoDB" id="546383at2759"/>
<comment type="similarity">
    <text evidence="6">Belongs to the PIERCE1 family.</text>
</comment>
<dbReference type="AlphaFoldDB" id="Q4QQ19"/>
<evidence type="ECO:0000256" key="5">
    <source>
        <dbReference type="ARBA" id="ARBA00023273"/>
    </source>
</evidence>
<dbReference type="Bgee" id="FBgn0083943">
    <property type="expression patterns" value="Expressed in early elongation stage spermatid (Drosophila) in testis and 27 other cell types or tissues"/>
</dbReference>
<protein>
    <submittedName>
        <fullName evidence="7">IP07638p</fullName>
    </submittedName>
</protein>
<keyword evidence="4" id="KW-0206">Cytoskeleton</keyword>
<dbReference type="GO" id="GO:0035082">
    <property type="term" value="P:axoneme assembly"/>
    <property type="evidence" value="ECO:0007669"/>
    <property type="project" value="InterPro"/>
</dbReference>
<dbReference type="Pfam" id="PF14892">
    <property type="entry name" value="PIRC1_2"/>
    <property type="match status" value="1"/>
</dbReference>
<evidence type="ECO:0000256" key="1">
    <source>
        <dbReference type="ARBA" id="ARBA00004138"/>
    </source>
</evidence>
<dbReference type="GO" id="GO:0005879">
    <property type="term" value="C:axonemal microtubule"/>
    <property type="evidence" value="ECO:0007669"/>
    <property type="project" value="InterPro"/>
</dbReference>
<evidence type="ECO:0000256" key="2">
    <source>
        <dbReference type="ARBA" id="ARBA00004245"/>
    </source>
</evidence>
<keyword evidence="3" id="KW-0963">Cytoplasm</keyword>
<evidence type="ECO:0000313" key="7">
    <source>
        <dbReference type="EMBL" id="AAY84997.1"/>
    </source>
</evidence>
<dbReference type="VEuPathDB" id="VectorBase:FBgn0083943"/>
<dbReference type="HOGENOM" id="CLU_170575_1_0_1"/>
<evidence type="ECO:0000256" key="6">
    <source>
        <dbReference type="ARBA" id="ARBA00038014"/>
    </source>
</evidence>
<organism evidence="7">
    <name type="scientific">Drosophila melanogaster</name>
    <name type="common">Fruit fly</name>
    <dbReference type="NCBI Taxonomy" id="7227"/>
    <lineage>
        <taxon>Eukaryota</taxon>
        <taxon>Metazoa</taxon>
        <taxon>Ecdysozoa</taxon>
        <taxon>Arthropoda</taxon>
        <taxon>Hexapoda</taxon>
        <taxon>Insecta</taxon>
        <taxon>Pterygota</taxon>
        <taxon>Neoptera</taxon>
        <taxon>Endopterygota</taxon>
        <taxon>Diptera</taxon>
        <taxon>Brachycera</taxon>
        <taxon>Muscomorpha</taxon>
        <taxon>Ephydroidea</taxon>
        <taxon>Drosophilidae</taxon>
        <taxon>Drosophila</taxon>
        <taxon>Sophophora</taxon>
    </lineage>
</organism>
<dbReference type="InterPro" id="IPR026507">
    <property type="entry name" value="PIRC1/2"/>
</dbReference>